<keyword evidence="3" id="KW-0489">Methyltransferase</keyword>
<keyword evidence="3" id="KW-0808">Transferase</keyword>
<dbReference type="RefSeq" id="XP_031760905.1">
    <property type="nucleotide sequence ID" value="XM_031905045.1"/>
</dbReference>
<dbReference type="GO" id="GO:0008168">
    <property type="term" value="F:methyltransferase activity"/>
    <property type="evidence" value="ECO:0007669"/>
    <property type="project" value="UniProtKB-KW"/>
</dbReference>
<organism evidence="2 3">
    <name type="scientific">Xenopus tropicalis</name>
    <name type="common">Western clawed frog</name>
    <name type="synonym">Silurana tropicalis</name>
    <dbReference type="NCBI Taxonomy" id="8364"/>
    <lineage>
        <taxon>Eukaryota</taxon>
        <taxon>Metazoa</taxon>
        <taxon>Chordata</taxon>
        <taxon>Craniata</taxon>
        <taxon>Vertebrata</taxon>
        <taxon>Euteleostomi</taxon>
        <taxon>Amphibia</taxon>
        <taxon>Batrachia</taxon>
        <taxon>Anura</taxon>
        <taxon>Pipoidea</taxon>
        <taxon>Pipidae</taxon>
        <taxon>Xenopodinae</taxon>
        <taxon>Xenopus</taxon>
        <taxon>Silurana</taxon>
    </lineage>
</organism>
<dbReference type="Xenbase" id="XB-GENE-941688">
    <property type="gene designation" value="mgmt"/>
</dbReference>
<reference evidence="3" key="1">
    <citation type="submission" date="2025-08" db="UniProtKB">
        <authorList>
            <consortium name="RefSeq"/>
        </authorList>
    </citation>
    <scope>IDENTIFICATION</scope>
    <source>
        <strain evidence="3">Nigerian</strain>
        <tissue evidence="3">Liver and blood</tissue>
    </source>
</reference>
<dbReference type="Proteomes" id="UP000008143">
    <property type="component" value="Chromosome 7"/>
</dbReference>
<dbReference type="AlphaFoldDB" id="A0A8J1JV41"/>
<dbReference type="Gene3D" id="3.30.160.70">
    <property type="entry name" value="Methylated DNA-protein cysteine methyltransferase domain"/>
    <property type="match status" value="1"/>
</dbReference>
<evidence type="ECO:0000256" key="1">
    <source>
        <dbReference type="SAM" id="MobiDB-lite"/>
    </source>
</evidence>
<proteinExistence type="predicted"/>
<keyword evidence="2" id="KW-1185">Reference proteome</keyword>
<sequence length="160" mass="17773">MNYKAPVASPFPGRTPSSHSHERDPPPFHSRAPRDQEGAQGAELARKLLATRGKSLVQQENLVSRPLQKMAVKNISCKMEEALISCALGKIQISACEKGIHEIKLQEDAVPESRGRIHYCTGGERHKRGTRNSAELNGKATHSRWKISLQHTCIQQHTPL</sequence>
<dbReference type="CTD" id="4255"/>
<dbReference type="AGR" id="Xenbase:XB-GENE-941688"/>
<feature type="compositionally biased region" description="Basic and acidic residues" evidence="1">
    <location>
        <begin position="19"/>
        <end position="37"/>
    </location>
</feature>
<accession>A0A8J1JV41</accession>
<evidence type="ECO:0000313" key="2">
    <source>
        <dbReference type="Proteomes" id="UP000008143"/>
    </source>
</evidence>
<dbReference type="GO" id="GO:0032259">
    <property type="term" value="P:methylation"/>
    <property type="evidence" value="ECO:0007669"/>
    <property type="project" value="UniProtKB-KW"/>
</dbReference>
<gene>
    <name evidence="3 4" type="primary">mgmt</name>
</gene>
<dbReference type="GeneID" id="496878"/>
<evidence type="ECO:0000313" key="4">
    <source>
        <dbReference type="Xenbase" id="XB-GENE-941688"/>
    </source>
</evidence>
<name>A0A8J1JV41_XENTR</name>
<protein>
    <submittedName>
        <fullName evidence="3">Methylated-DNA--protein-cysteine methyltransferase isoform X3</fullName>
    </submittedName>
</protein>
<feature type="region of interest" description="Disordered" evidence="1">
    <location>
        <begin position="1"/>
        <end position="41"/>
    </location>
</feature>
<evidence type="ECO:0000313" key="3">
    <source>
        <dbReference type="RefSeq" id="XP_031760905.1"/>
    </source>
</evidence>